<sequence length="212" mass="23829">MAIKIAGGKTEDGIVVGNNYNKYASKNPIVRWMMKGFENSLSGLVATVDPQTIHEVGCGEGYWVLKWNKEGIDARGCDFSQQIISIAQENSSSENLPASLFKTRSIYDLNKSEDSAELIVCCEVLEHLEDPEAGLKAIKKVADNYVILSVPREPLWRVLNLARGKYVKDIGNTPGHLQHWSKKSFIELVDKHFIIVEVKSPLPWTMILCRQR</sequence>
<dbReference type="InterPro" id="IPR029063">
    <property type="entry name" value="SAM-dependent_MTases_sf"/>
</dbReference>
<organism evidence="1 2">
    <name type="scientific">Rahnella sp. (strain Y9602)</name>
    <dbReference type="NCBI Taxonomy" id="2703885"/>
    <lineage>
        <taxon>Bacteria</taxon>
        <taxon>Pseudomonadati</taxon>
        <taxon>Pseudomonadota</taxon>
        <taxon>Gammaproteobacteria</taxon>
        <taxon>Enterobacterales</taxon>
        <taxon>Yersiniaceae</taxon>
        <taxon>Rahnella</taxon>
    </lineage>
</organism>
<evidence type="ECO:0000313" key="1">
    <source>
        <dbReference type="EMBL" id="MFD3225384.1"/>
    </source>
</evidence>
<dbReference type="Pfam" id="PF13489">
    <property type="entry name" value="Methyltransf_23"/>
    <property type="match status" value="1"/>
</dbReference>
<protein>
    <submittedName>
        <fullName evidence="1">Class I SAM-dependent methyltransferase</fullName>
        <ecNumber evidence="1">2.1.1.222</ecNumber>
        <ecNumber evidence="1">2.1.1.64</ecNumber>
    </submittedName>
</protein>
<dbReference type="EMBL" id="JBHUCJ010000049">
    <property type="protein sequence ID" value="MFD3225384.1"/>
    <property type="molecule type" value="Genomic_DNA"/>
</dbReference>
<reference evidence="1 2" key="1">
    <citation type="submission" date="2024-09" db="EMBL/GenBank/DDBJ databases">
        <title>Genomes of Rahnella.</title>
        <authorList>
            <person name="Mnguni F.C."/>
            <person name="Shin G.Y."/>
            <person name="Coutinho T."/>
        </authorList>
    </citation>
    <scope>NUCLEOTIDE SEQUENCE [LARGE SCALE GENOMIC DNA]</scope>
    <source>
        <strain evidence="1 2">20WA0057</strain>
    </source>
</reference>
<dbReference type="GO" id="GO:0102208">
    <property type="term" value="F:2-polyprenyl-6-hydroxyphenol methylase activity"/>
    <property type="evidence" value="ECO:0007669"/>
    <property type="project" value="UniProtKB-EC"/>
</dbReference>
<dbReference type="Gene3D" id="3.40.50.150">
    <property type="entry name" value="Vaccinia Virus protein VP39"/>
    <property type="match status" value="1"/>
</dbReference>
<dbReference type="EC" id="2.1.1.64" evidence="1"/>
<gene>
    <name evidence="1" type="ORF">ACFPK4_17735</name>
</gene>
<proteinExistence type="predicted"/>
<keyword evidence="1" id="KW-0489">Methyltransferase</keyword>
<keyword evidence="2" id="KW-1185">Reference proteome</keyword>
<keyword evidence="1" id="KW-0808">Transferase</keyword>
<evidence type="ECO:0000313" key="2">
    <source>
        <dbReference type="Proteomes" id="UP001598201"/>
    </source>
</evidence>
<dbReference type="Proteomes" id="UP001598201">
    <property type="component" value="Unassembled WGS sequence"/>
</dbReference>
<dbReference type="GO" id="GO:0061542">
    <property type="term" value="F:3-demethylubiquinol 3-O-methyltransferase activity"/>
    <property type="evidence" value="ECO:0007669"/>
    <property type="project" value="UniProtKB-EC"/>
</dbReference>
<dbReference type="RefSeq" id="WP_191996165.1">
    <property type="nucleotide sequence ID" value="NZ_JAADJV010000001.1"/>
</dbReference>
<accession>A0ABW6CEX5</accession>
<dbReference type="EC" id="2.1.1.222" evidence="1"/>
<dbReference type="GO" id="GO:0032259">
    <property type="term" value="P:methylation"/>
    <property type="evidence" value="ECO:0007669"/>
    <property type="project" value="UniProtKB-KW"/>
</dbReference>
<dbReference type="SUPFAM" id="SSF53335">
    <property type="entry name" value="S-adenosyl-L-methionine-dependent methyltransferases"/>
    <property type="match status" value="1"/>
</dbReference>
<name>A0ABW6CEX5_RAHSY</name>
<comment type="caution">
    <text evidence="1">The sequence shown here is derived from an EMBL/GenBank/DDBJ whole genome shotgun (WGS) entry which is preliminary data.</text>
</comment>